<evidence type="ECO:0000313" key="3">
    <source>
        <dbReference type="EMBL" id="CDS55426.1"/>
    </source>
</evidence>
<name>A0A068YZH2_BIFBI</name>
<feature type="compositionally biased region" description="Low complexity" evidence="1">
    <location>
        <begin position="115"/>
        <end position="125"/>
    </location>
</feature>
<reference evidence="3" key="1">
    <citation type="submission" date="2013-11" db="EMBL/GenBank/DDBJ databases">
        <title>A murein lytic enzyme of Bifidobacterium bifidum MIMBb75 modulates dendritic cell maturation through its CHAP amidase domain.</title>
        <authorList>
            <person name="Guglielmetti S."/>
        </authorList>
    </citation>
    <scope>NUCLEOTIDE SEQUENCE</scope>
    <source>
        <strain evidence="3">MIMBb75</strain>
    </source>
</reference>
<feature type="compositionally biased region" description="Low complexity" evidence="1">
    <location>
        <begin position="462"/>
        <end position="473"/>
    </location>
</feature>
<keyword evidence="2" id="KW-0812">Transmembrane</keyword>
<feature type="region of interest" description="Disordered" evidence="1">
    <location>
        <begin position="406"/>
        <end position="502"/>
    </location>
</feature>
<evidence type="ECO:0000256" key="2">
    <source>
        <dbReference type="SAM" id="Phobius"/>
    </source>
</evidence>
<protein>
    <submittedName>
        <fullName evidence="3">Uncharacterized protein</fullName>
    </submittedName>
</protein>
<dbReference type="AlphaFoldDB" id="A0A068YZH2"/>
<proteinExistence type="predicted"/>
<evidence type="ECO:0000256" key="1">
    <source>
        <dbReference type="SAM" id="MobiDB-lite"/>
    </source>
</evidence>
<feature type="compositionally biased region" description="Basic and acidic residues" evidence="1">
    <location>
        <begin position="105"/>
        <end position="114"/>
    </location>
</feature>
<keyword evidence="2" id="KW-0472">Membrane</keyword>
<feature type="compositionally biased region" description="Basic and acidic residues" evidence="1">
    <location>
        <begin position="126"/>
        <end position="139"/>
    </location>
</feature>
<feature type="compositionally biased region" description="Low complexity" evidence="1">
    <location>
        <begin position="416"/>
        <end position="454"/>
    </location>
</feature>
<keyword evidence="2" id="KW-1133">Transmembrane helix</keyword>
<sequence length="502" mass="52898">MIRTDRKTGEPILSPKLTADQLHAMANDPGWRPWMRLIAEHPHAWPALIDWWHNAQRQGFDAAGAAPKPPESMRRRRRVAIPSAPLPPEDEPGQEPVPASMESVDETRTAEPEPSRSQSSVSGSSHEPETEQSHPDDSAEKALKDVDGDFAALEQVADPEPTAMSLPPISGPEPAETGKTERPGGLSAAVTYSADLDDMKVRRVFPVGKALVAIVMAASLIAVSWIGLQIKTRHAAAVRQEAHETAISACDSAEATRKTVQSDLDRTTAKASKLLKDTSRGQVADPKTLDALNRLLDAKTTTIKGSCAPDTAASDVDRTTEALRRTTKELKNRLADLKTATKAVADSKLDKTVDDANALYKETDGRVADDKTREILLKAVKARDTDAIAKAVKEVNESKAAKEKADAEAKAKAEQEAAAAAAAQQQAQASQSQSAPQRQTPSYSGGSQSQSQGSSGSGSGTGRRPSSGGSSSSANTVGASPGWSVPAPSDEGTGLPGSDPGL</sequence>
<organism evidence="3">
    <name type="scientific">Bifidobacterium bifidum</name>
    <dbReference type="NCBI Taxonomy" id="1681"/>
    <lineage>
        <taxon>Bacteria</taxon>
        <taxon>Bacillati</taxon>
        <taxon>Actinomycetota</taxon>
        <taxon>Actinomycetes</taxon>
        <taxon>Bifidobacteriales</taxon>
        <taxon>Bifidobacteriaceae</taxon>
        <taxon>Bifidobacterium</taxon>
    </lineage>
</organism>
<accession>A0A068YZH2</accession>
<dbReference type="EMBL" id="HG794715">
    <property type="protein sequence ID" value="CDS55426.1"/>
    <property type="molecule type" value="Genomic_DNA"/>
</dbReference>
<dbReference type="RefSeq" id="WP_003817148.1">
    <property type="nucleotide sequence ID" value="NZ_JAKEYV010000001.1"/>
</dbReference>
<feature type="region of interest" description="Disordered" evidence="1">
    <location>
        <begin position="61"/>
        <end position="139"/>
    </location>
</feature>
<feature type="compositionally biased region" description="Basic and acidic residues" evidence="1">
    <location>
        <begin position="406"/>
        <end position="415"/>
    </location>
</feature>
<feature type="transmembrane region" description="Helical" evidence="2">
    <location>
        <begin position="210"/>
        <end position="228"/>
    </location>
</feature>
<feature type="region of interest" description="Disordered" evidence="1">
    <location>
        <begin position="158"/>
        <end position="184"/>
    </location>
</feature>